<protein>
    <recommendedName>
        <fullName evidence="12">Methoprene-tolerant protein</fullName>
    </recommendedName>
</protein>
<dbReference type="SMART" id="SM00091">
    <property type="entry name" value="PAS"/>
    <property type="match status" value="2"/>
</dbReference>
<comment type="subcellular location">
    <subcellularLocation>
        <location evidence="1">Nucleus</location>
    </subcellularLocation>
</comment>
<evidence type="ECO:0008006" key="12">
    <source>
        <dbReference type="Google" id="ProtNLM"/>
    </source>
</evidence>
<dbReference type="Pfam" id="PF14598">
    <property type="entry name" value="PAS_11"/>
    <property type="match status" value="1"/>
</dbReference>
<name>A0A1I8PEH5_STOCA</name>
<dbReference type="GO" id="GO:0003700">
    <property type="term" value="F:DNA-binding transcription factor activity"/>
    <property type="evidence" value="ECO:0007669"/>
    <property type="project" value="InterPro"/>
</dbReference>
<evidence type="ECO:0000313" key="10">
    <source>
        <dbReference type="EnsemblMetazoa" id="SCAU007297-PA"/>
    </source>
</evidence>
<reference evidence="10" key="1">
    <citation type="submission" date="2020-05" db="UniProtKB">
        <authorList>
            <consortium name="EnsemblMetazoa"/>
        </authorList>
    </citation>
    <scope>IDENTIFICATION</scope>
    <source>
        <strain evidence="10">USDA</strain>
    </source>
</reference>
<feature type="region of interest" description="Disordered" evidence="7">
    <location>
        <begin position="201"/>
        <end position="237"/>
    </location>
</feature>
<proteinExistence type="predicted"/>
<dbReference type="FunFam" id="3.30.450.20:FF:000105">
    <property type="entry name" value="Uncharacterized protein, isoform A"/>
    <property type="match status" value="1"/>
</dbReference>
<keyword evidence="5" id="KW-0804">Transcription</keyword>
<dbReference type="SMART" id="SM00353">
    <property type="entry name" value="HLH"/>
    <property type="match status" value="1"/>
</dbReference>
<evidence type="ECO:0000259" key="8">
    <source>
        <dbReference type="PROSITE" id="PS50112"/>
    </source>
</evidence>
<dbReference type="KEGG" id="scac:106090170"/>
<feature type="region of interest" description="Disordered" evidence="7">
    <location>
        <begin position="545"/>
        <end position="567"/>
    </location>
</feature>
<dbReference type="PROSITE" id="PS50112">
    <property type="entry name" value="PAS"/>
    <property type="match status" value="1"/>
</dbReference>
<dbReference type="Gene3D" id="4.10.280.10">
    <property type="entry name" value="Helix-loop-helix DNA-binding domain"/>
    <property type="match status" value="1"/>
</dbReference>
<dbReference type="SUPFAM" id="SSF47459">
    <property type="entry name" value="HLH, helix-loop-helix DNA-binding domain"/>
    <property type="match status" value="1"/>
</dbReference>
<dbReference type="GO" id="GO:0046983">
    <property type="term" value="F:protein dimerization activity"/>
    <property type="evidence" value="ECO:0007669"/>
    <property type="project" value="InterPro"/>
</dbReference>
<feature type="domain" description="BHLH" evidence="9">
    <location>
        <begin position="51"/>
        <end position="104"/>
    </location>
</feature>
<dbReference type="InterPro" id="IPR035965">
    <property type="entry name" value="PAS-like_dom_sf"/>
</dbReference>
<keyword evidence="4" id="KW-0238">DNA-binding</keyword>
<gene>
    <name evidence="10" type="primary">106090170</name>
</gene>
<dbReference type="InterPro" id="IPR000014">
    <property type="entry name" value="PAS"/>
</dbReference>
<keyword evidence="11" id="KW-1185">Reference proteome</keyword>
<feature type="compositionally biased region" description="Low complexity" evidence="7">
    <location>
        <begin position="590"/>
        <end position="610"/>
    </location>
</feature>
<dbReference type="PROSITE" id="PS50888">
    <property type="entry name" value="BHLH"/>
    <property type="match status" value="1"/>
</dbReference>
<dbReference type="CDD" id="cd00130">
    <property type="entry name" value="PAS"/>
    <property type="match status" value="2"/>
</dbReference>
<evidence type="ECO:0000256" key="6">
    <source>
        <dbReference type="ARBA" id="ARBA00023242"/>
    </source>
</evidence>
<evidence type="ECO:0000256" key="3">
    <source>
        <dbReference type="ARBA" id="ARBA00023015"/>
    </source>
</evidence>
<feature type="domain" description="PAS" evidence="8">
    <location>
        <begin position="122"/>
        <end position="185"/>
    </location>
</feature>
<organism evidence="10 11">
    <name type="scientific">Stomoxys calcitrans</name>
    <name type="common">Stable fly</name>
    <name type="synonym">Conops calcitrans</name>
    <dbReference type="NCBI Taxonomy" id="35570"/>
    <lineage>
        <taxon>Eukaryota</taxon>
        <taxon>Metazoa</taxon>
        <taxon>Ecdysozoa</taxon>
        <taxon>Arthropoda</taxon>
        <taxon>Hexapoda</taxon>
        <taxon>Insecta</taxon>
        <taxon>Pterygota</taxon>
        <taxon>Neoptera</taxon>
        <taxon>Endopterygota</taxon>
        <taxon>Diptera</taxon>
        <taxon>Brachycera</taxon>
        <taxon>Muscomorpha</taxon>
        <taxon>Muscoidea</taxon>
        <taxon>Muscidae</taxon>
        <taxon>Stomoxys</taxon>
    </lineage>
</organism>
<dbReference type="AlphaFoldDB" id="A0A1I8PEH5"/>
<evidence type="ECO:0000256" key="2">
    <source>
        <dbReference type="ARBA" id="ARBA00022737"/>
    </source>
</evidence>
<feature type="compositionally biased region" description="Low complexity" evidence="7">
    <location>
        <begin position="658"/>
        <end position="673"/>
    </location>
</feature>
<dbReference type="Pfam" id="PF00010">
    <property type="entry name" value="HLH"/>
    <property type="match status" value="1"/>
</dbReference>
<dbReference type="InterPro" id="IPR050933">
    <property type="entry name" value="Circadian_TF"/>
</dbReference>
<dbReference type="GO" id="GO:0005667">
    <property type="term" value="C:transcription regulator complex"/>
    <property type="evidence" value="ECO:0007669"/>
    <property type="project" value="InterPro"/>
</dbReference>
<dbReference type="InterPro" id="IPR011598">
    <property type="entry name" value="bHLH_dom"/>
</dbReference>
<evidence type="ECO:0000259" key="9">
    <source>
        <dbReference type="PROSITE" id="PS50888"/>
    </source>
</evidence>
<dbReference type="PANTHER" id="PTHR23042">
    <property type="entry name" value="CIRCADIAN PROTEIN CLOCK/ARNT/BMAL/PAS"/>
    <property type="match status" value="1"/>
</dbReference>
<dbReference type="SUPFAM" id="SSF55785">
    <property type="entry name" value="PYP-like sensor domain (PAS domain)"/>
    <property type="match status" value="2"/>
</dbReference>
<dbReference type="VEuPathDB" id="VectorBase:SCAU007297"/>
<keyword evidence="2" id="KW-0677">Repeat</keyword>
<evidence type="ECO:0000256" key="5">
    <source>
        <dbReference type="ARBA" id="ARBA00023163"/>
    </source>
</evidence>
<dbReference type="STRING" id="35570.A0A1I8PEH5"/>
<dbReference type="Pfam" id="PF00989">
    <property type="entry name" value="PAS"/>
    <property type="match status" value="1"/>
</dbReference>
<feature type="compositionally biased region" description="Polar residues" evidence="7">
    <location>
        <begin position="202"/>
        <end position="212"/>
    </location>
</feature>
<sequence>MDIMPSQSIVHHPFNAVTIMANSDNSTPTSPVTPTISPSLASADSNASIINGREARNLAEKQRRDKLNASINELAKMVPHVADCPRRLDKTAVLRFATHGLRLQYVFGKTASRKRTLFKGDNHNVTDALLQLIDSFFITLTCHGQIVLISSSVEHLLGHCQSDLYGQNLLQLTHPEDHELLRQQLIPNDIESLFMDFHGPTTGAQSHYPQQRSYSTSASTTNSAHQHYSPQDVSNDENHLQKIDEKLRADKRSFTVRLARASTRTESKKIYEIVKIDGCFRRSDFSAVATGANSYPIVSQLIRRSRNSTPAQMGAGSMGGGGGGGAFIPHLLPHDAIAQAALHGVSGNDIVLVAMARVIRPAKIINWPLEANRLEYKTRHLIDGRIIDCDHRIGLVAGYLQDEVRNLSPFSFMHQDDVRWVIVALRQMYDCNSDTGESCYRLLSRNGNFIYLRTRGYLEIDRATNKVHSFVCINTLLDEEEGKRKVQEMKNKFSIIINAKVPTGTMQDATASQNPQQLEKIVLYLIENLQKRQTNSCVVDEIHSEDDVKRHTSTPPLALVPPEPASVKNSISKSVSVVIATAAKSLVLKSNARQNSAEQSSSSSTCATDECSSDLKSTTSTIEVKTRNDSIITTTQQRPSVLQMRSNMCQDNSNSVPRTTTKTTTPETAQQTRQQRHEERQAAQNISVLKRLHIETEIEGGESDATSPYMEDDCLTSRPAKCSSRYSPSSFMSSDTMSSPHSSSCISPAIKSDNSSDIHSFLSPNCIDVPALATATSNVLRLPHDLHVSLEDPHGPPQMEAILMDPIQRDTEFLVSVKSEYDDIYQEHCRRSPPNRTELPLPDEDEL</sequence>
<dbReference type="EnsemblMetazoa" id="SCAU007297-RA">
    <property type="protein sequence ID" value="SCAU007297-PA"/>
    <property type="gene ID" value="SCAU007297"/>
</dbReference>
<dbReference type="GO" id="GO:0005634">
    <property type="term" value="C:nucleus"/>
    <property type="evidence" value="ECO:0007669"/>
    <property type="project" value="UniProtKB-SubCell"/>
</dbReference>
<keyword evidence="6" id="KW-0539">Nucleus</keyword>
<dbReference type="InterPro" id="IPR001067">
    <property type="entry name" value="Nuc_translocat"/>
</dbReference>
<evidence type="ECO:0000256" key="7">
    <source>
        <dbReference type="SAM" id="MobiDB-lite"/>
    </source>
</evidence>
<feature type="region of interest" description="Disordered" evidence="7">
    <location>
        <begin position="590"/>
        <end position="619"/>
    </location>
</feature>
<feature type="region of interest" description="Disordered" evidence="7">
    <location>
        <begin position="649"/>
        <end position="682"/>
    </location>
</feature>
<dbReference type="OrthoDB" id="7788762at2759"/>
<evidence type="ECO:0000256" key="4">
    <source>
        <dbReference type="ARBA" id="ARBA00023125"/>
    </source>
</evidence>
<dbReference type="InterPro" id="IPR036638">
    <property type="entry name" value="HLH_DNA-bd_sf"/>
</dbReference>
<evidence type="ECO:0000256" key="1">
    <source>
        <dbReference type="ARBA" id="ARBA00004123"/>
    </source>
</evidence>
<dbReference type="PRINTS" id="PR00785">
    <property type="entry name" value="NCTRNSLOCATR"/>
</dbReference>
<evidence type="ECO:0000313" key="11">
    <source>
        <dbReference type="Proteomes" id="UP000095300"/>
    </source>
</evidence>
<feature type="compositionally biased region" description="Low complexity" evidence="7">
    <location>
        <begin position="213"/>
        <end position="224"/>
    </location>
</feature>
<dbReference type="Gene3D" id="3.30.450.20">
    <property type="entry name" value="PAS domain"/>
    <property type="match status" value="2"/>
</dbReference>
<dbReference type="GO" id="GO:0005737">
    <property type="term" value="C:cytoplasm"/>
    <property type="evidence" value="ECO:0007669"/>
    <property type="project" value="InterPro"/>
</dbReference>
<keyword evidence="3" id="KW-0805">Transcription regulation</keyword>
<dbReference type="Proteomes" id="UP000095300">
    <property type="component" value="Unassembled WGS sequence"/>
</dbReference>
<dbReference type="GO" id="GO:0003677">
    <property type="term" value="F:DNA binding"/>
    <property type="evidence" value="ECO:0007669"/>
    <property type="project" value="UniProtKB-KW"/>
</dbReference>
<dbReference type="InterPro" id="IPR013767">
    <property type="entry name" value="PAS_fold"/>
</dbReference>
<dbReference type="CDD" id="cd11391">
    <property type="entry name" value="bHLH_PAS"/>
    <property type="match status" value="1"/>
</dbReference>
<feature type="region of interest" description="Disordered" evidence="7">
    <location>
        <begin position="827"/>
        <end position="847"/>
    </location>
</feature>
<accession>A0A1I8PEH5</accession>
<dbReference type="GO" id="GO:0045944">
    <property type="term" value="P:positive regulation of transcription by RNA polymerase II"/>
    <property type="evidence" value="ECO:0007669"/>
    <property type="project" value="UniProtKB-ARBA"/>
</dbReference>